<dbReference type="AlphaFoldDB" id="A0A9R1UUH0"/>
<dbReference type="InterPro" id="IPR026960">
    <property type="entry name" value="RVT-Znf"/>
</dbReference>
<evidence type="ECO:0000259" key="1">
    <source>
        <dbReference type="Pfam" id="PF13966"/>
    </source>
</evidence>
<organism evidence="2 3">
    <name type="scientific">Lactuca sativa</name>
    <name type="common">Garden lettuce</name>
    <dbReference type="NCBI Taxonomy" id="4236"/>
    <lineage>
        <taxon>Eukaryota</taxon>
        <taxon>Viridiplantae</taxon>
        <taxon>Streptophyta</taxon>
        <taxon>Embryophyta</taxon>
        <taxon>Tracheophyta</taxon>
        <taxon>Spermatophyta</taxon>
        <taxon>Magnoliopsida</taxon>
        <taxon>eudicotyledons</taxon>
        <taxon>Gunneridae</taxon>
        <taxon>Pentapetalae</taxon>
        <taxon>asterids</taxon>
        <taxon>campanulids</taxon>
        <taxon>Asterales</taxon>
        <taxon>Asteraceae</taxon>
        <taxon>Cichorioideae</taxon>
        <taxon>Cichorieae</taxon>
        <taxon>Lactucinae</taxon>
        <taxon>Lactuca</taxon>
    </lineage>
</organism>
<protein>
    <recommendedName>
        <fullName evidence="1">Reverse transcriptase zinc-binding domain-containing protein</fullName>
    </recommendedName>
</protein>
<proteinExistence type="predicted"/>
<dbReference type="Proteomes" id="UP000235145">
    <property type="component" value="Unassembled WGS sequence"/>
</dbReference>
<reference evidence="2 3" key="1">
    <citation type="journal article" date="2017" name="Nat. Commun.">
        <title>Genome assembly with in vitro proximity ligation data and whole-genome triplication in lettuce.</title>
        <authorList>
            <person name="Reyes-Chin-Wo S."/>
            <person name="Wang Z."/>
            <person name="Yang X."/>
            <person name="Kozik A."/>
            <person name="Arikit S."/>
            <person name="Song C."/>
            <person name="Xia L."/>
            <person name="Froenicke L."/>
            <person name="Lavelle D.O."/>
            <person name="Truco M.J."/>
            <person name="Xia R."/>
            <person name="Zhu S."/>
            <person name="Xu C."/>
            <person name="Xu H."/>
            <person name="Xu X."/>
            <person name="Cox K."/>
            <person name="Korf I."/>
            <person name="Meyers B.C."/>
            <person name="Michelmore R.W."/>
        </authorList>
    </citation>
    <scope>NUCLEOTIDE SEQUENCE [LARGE SCALE GENOMIC DNA]</scope>
    <source>
        <strain evidence="3">cv. Salinas</strain>
        <tissue evidence="2">Seedlings</tissue>
    </source>
</reference>
<comment type="caution">
    <text evidence="2">The sequence shown here is derived from an EMBL/GenBank/DDBJ whole genome shotgun (WGS) entry which is preliminary data.</text>
</comment>
<gene>
    <name evidence="2" type="ORF">LSAT_V11C800398890</name>
</gene>
<sequence>MWSSTLKLMLKRTWEYISRSHWYYNTITKPPEGKMHLKEDMRLSYLAQELISTDRLDLNHVRVKWSFSLVHTFYIHSNKETDLTYVALEDFENGIKIQLINGVGTWESSLDKDGAFKVCDLRWKVDDQSGITQSIPIIKWSKEVLIKINFFLCRAIQHRIASMMGLRARGIESQTTMCGACINEEEDVDHVLVRCPFAKDVRDKIFNWCGIQNQSFNSISELLIFAAN</sequence>
<evidence type="ECO:0000313" key="2">
    <source>
        <dbReference type="EMBL" id="KAJ0193936.1"/>
    </source>
</evidence>
<dbReference type="EMBL" id="NBSK02000008">
    <property type="protein sequence ID" value="KAJ0193936.1"/>
    <property type="molecule type" value="Genomic_DNA"/>
</dbReference>
<name>A0A9R1UUH0_LACSA</name>
<dbReference type="Pfam" id="PF13966">
    <property type="entry name" value="zf-RVT"/>
    <property type="match status" value="1"/>
</dbReference>
<keyword evidence="3" id="KW-1185">Reference proteome</keyword>
<feature type="domain" description="Reverse transcriptase zinc-binding" evidence="1">
    <location>
        <begin position="137"/>
        <end position="200"/>
    </location>
</feature>
<accession>A0A9R1UUH0</accession>
<evidence type="ECO:0000313" key="3">
    <source>
        <dbReference type="Proteomes" id="UP000235145"/>
    </source>
</evidence>